<proteinExistence type="inferred from homology"/>
<evidence type="ECO:0000313" key="8">
    <source>
        <dbReference type="EMBL" id="VAV87981.1"/>
    </source>
</evidence>
<dbReference type="InterPro" id="IPR035644">
    <property type="entry name" value="MraZ_C"/>
</dbReference>
<organism evidence="8">
    <name type="scientific">hydrothermal vent metagenome</name>
    <dbReference type="NCBI Taxonomy" id="652676"/>
    <lineage>
        <taxon>unclassified sequences</taxon>
        <taxon>metagenomes</taxon>
        <taxon>ecological metagenomes</taxon>
    </lineage>
</organism>
<evidence type="ECO:0000259" key="7">
    <source>
        <dbReference type="PROSITE" id="PS51740"/>
    </source>
</evidence>
<evidence type="ECO:0000256" key="2">
    <source>
        <dbReference type="ARBA" id="ARBA00022490"/>
    </source>
</evidence>
<dbReference type="Pfam" id="PF02381">
    <property type="entry name" value="MraZ"/>
    <property type="match status" value="2"/>
</dbReference>
<keyword evidence="2" id="KW-0963">Cytoplasm</keyword>
<evidence type="ECO:0000256" key="4">
    <source>
        <dbReference type="ARBA" id="ARBA00023015"/>
    </source>
</evidence>
<evidence type="ECO:0000256" key="1">
    <source>
        <dbReference type="ARBA" id="ARBA00013860"/>
    </source>
</evidence>
<evidence type="ECO:0000256" key="6">
    <source>
        <dbReference type="ARBA" id="ARBA00023163"/>
    </source>
</evidence>
<dbReference type="EMBL" id="UOED01000030">
    <property type="protein sequence ID" value="VAV87981.1"/>
    <property type="molecule type" value="Genomic_DNA"/>
</dbReference>
<reference evidence="8" key="1">
    <citation type="submission" date="2018-06" db="EMBL/GenBank/DDBJ databases">
        <authorList>
            <person name="Zhirakovskaya E."/>
        </authorList>
    </citation>
    <scope>NUCLEOTIDE SEQUENCE</scope>
</reference>
<name>A0A3B0R788_9ZZZZ</name>
<dbReference type="InterPro" id="IPR038619">
    <property type="entry name" value="MraZ_sf"/>
</dbReference>
<dbReference type="PANTHER" id="PTHR34701">
    <property type="entry name" value="TRANSCRIPTIONAL REGULATOR MRAZ"/>
    <property type="match status" value="1"/>
</dbReference>
<dbReference type="CDD" id="cd16321">
    <property type="entry name" value="MraZ_C"/>
    <property type="match status" value="1"/>
</dbReference>
<dbReference type="GO" id="GO:2000143">
    <property type="term" value="P:negative regulation of DNA-templated transcription initiation"/>
    <property type="evidence" value="ECO:0007669"/>
    <property type="project" value="TreeGrafter"/>
</dbReference>
<dbReference type="GO" id="GO:0000976">
    <property type="term" value="F:transcription cis-regulatory region binding"/>
    <property type="evidence" value="ECO:0007669"/>
    <property type="project" value="TreeGrafter"/>
</dbReference>
<dbReference type="InterPro" id="IPR020603">
    <property type="entry name" value="MraZ_dom"/>
</dbReference>
<sequence>MPLFTSTYTNKVDKKGRVSIPAAFRATLPADDQSITVLPSLVSKAIEGFDYQYLSEISNRLSNFDMLTTPSLTLDPAAKILSRSLTISFDGDGRIVLPQELMKHAGITDRAVFVGFGRTFQIWSPKEYDVAISGGDGT</sequence>
<keyword evidence="3" id="KW-0677">Repeat</keyword>
<dbReference type="SUPFAM" id="SSF89447">
    <property type="entry name" value="AbrB/MazE/MraZ-like"/>
    <property type="match status" value="1"/>
</dbReference>
<keyword evidence="4" id="KW-0805">Transcription regulation</keyword>
<dbReference type="CDD" id="cd16320">
    <property type="entry name" value="MraZ_N"/>
    <property type="match status" value="1"/>
</dbReference>
<feature type="domain" description="SpoVT-AbrB" evidence="7">
    <location>
        <begin position="7"/>
        <end position="53"/>
    </location>
</feature>
<protein>
    <recommendedName>
        <fullName evidence="1">Transcriptional regulator MraZ</fullName>
    </recommendedName>
</protein>
<gene>
    <name evidence="8" type="ORF">MNBD_ALPHA02-1177</name>
</gene>
<dbReference type="InterPro" id="IPR007159">
    <property type="entry name" value="SpoVT-AbrB_dom"/>
</dbReference>
<keyword evidence="6" id="KW-0804">Transcription</keyword>
<evidence type="ECO:0000256" key="3">
    <source>
        <dbReference type="ARBA" id="ARBA00022737"/>
    </source>
</evidence>
<dbReference type="InterPro" id="IPR035642">
    <property type="entry name" value="MraZ_N"/>
</dbReference>
<dbReference type="InterPro" id="IPR037914">
    <property type="entry name" value="SpoVT-AbrB_sf"/>
</dbReference>
<keyword evidence="5" id="KW-0238">DNA-binding</keyword>
<dbReference type="AlphaFoldDB" id="A0A3B0R788"/>
<dbReference type="InterPro" id="IPR003444">
    <property type="entry name" value="MraZ"/>
</dbReference>
<dbReference type="PANTHER" id="PTHR34701:SF1">
    <property type="entry name" value="TRANSCRIPTIONAL REGULATOR MRAZ"/>
    <property type="match status" value="1"/>
</dbReference>
<keyword evidence="8" id="KW-0132">Cell division</keyword>
<feature type="domain" description="SpoVT-AbrB" evidence="7">
    <location>
        <begin position="84"/>
        <end position="127"/>
    </location>
</feature>
<dbReference type="PROSITE" id="PS51740">
    <property type="entry name" value="SPOVT_ABRB"/>
    <property type="match status" value="2"/>
</dbReference>
<dbReference type="Gene3D" id="3.40.1550.20">
    <property type="entry name" value="Transcriptional regulator MraZ domain"/>
    <property type="match status" value="1"/>
</dbReference>
<keyword evidence="8" id="KW-0131">Cell cycle</keyword>
<accession>A0A3B0R788</accession>
<dbReference type="GO" id="GO:0003700">
    <property type="term" value="F:DNA-binding transcription factor activity"/>
    <property type="evidence" value="ECO:0007669"/>
    <property type="project" value="InterPro"/>
</dbReference>
<dbReference type="GO" id="GO:0051301">
    <property type="term" value="P:cell division"/>
    <property type="evidence" value="ECO:0007669"/>
    <property type="project" value="UniProtKB-KW"/>
</dbReference>
<evidence type="ECO:0000256" key="5">
    <source>
        <dbReference type="ARBA" id="ARBA00023125"/>
    </source>
</evidence>
<dbReference type="HAMAP" id="MF_01008">
    <property type="entry name" value="MraZ"/>
    <property type="match status" value="1"/>
</dbReference>